<protein>
    <submittedName>
        <fullName evidence="2">Uncharacterized protein</fullName>
    </submittedName>
</protein>
<accession>A0A923PL98</accession>
<keyword evidence="1" id="KW-1133">Transmembrane helix</keyword>
<keyword evidence="1" id="KW-0472">Membrane</keyword>
<keyword evidence="3" id="KW-1185">Reference proteome</keyword>
<keyword evidence="1" id="KW-0812">Transmembrane</keyword>
<sequence>MLRNNIIQHGFYIFLVLNLGYMCTTARPNAREVRTHVAKQRLENQDCKAVISELRDRAEANAPKLANYDSLAGRLAAVEEDHRRLLDDYEKVVHDNEGLTETSIAQELALQRLIFRDSIYVLRNSEWAVYARDLEQQLEALQHSSNSYATGNDASPKRYSLGLAFLISLLLYIILRLRQLSQPRR</sequence>
<evidence type="ECO:0000256" key="1">
    <source>
        <dbReference type="SAM" id="Phobius"/>
    </source>
</evidence>
<dbReference type="AlphaFoldDB" id="A0A923PL98"/>
<dbReference type="EMBL" id="JACSIT010000149">
    <property type="protein sequence ID" value="MBC6996135.1"/>
    <property type="molecule type" value="Genomic_DNA"/>
</dbReference>
<dbReference type="RefSeq" id="WP_222936163.1">
    <property type="nucleotide sequence ID" value="NZ_JACSIT010000149.1"/>
</dbReference>
<proteinExistence type="predicted"/>
<evidence type="ECO:0000313" key="2">
    <source>
        <dbReference type="EMBL" id="MBC6996135.1"/>
    </source>
</evidence>
<comment type="caution">
    <text evidence="2">The sequence shown here is derived from an EMBL/GenBank/DDBJ whole genome shotgun (WGS) entry which is preliminary data.</text>
</comment>
<name>A0A923PL98_9BACT</name>
<evidence type="ECO:0000313" key="3">
    <source>
        <dbReference type="Proteomes" id="UP000650081"/>
    </source>
</evidence>
<gene>
    <name evidence="2" type="ORF">H9S92_18335</name>
</gene>
<dbReference type="Proteomes" id="UP000650081">
    <property type="component" value="Unassembled WGS sequence"/>
</dbReference>
<reference evidence="2" key="1">
    <citation type="submission" date="2020-08" db="EMBL/GenBank/DDBJ databases">
        <title>Lewinella bacteria from marine environments.</title>
        <authorList>
            <person name="Zhong Y."/>
        </authorList>
    </citation>
    <scope>NUCLEOTIDE SEQUENCE</scope>
    <source>
        <strain evidence="2">KCTC 42187</strain>
    </source>
</reference>
<organism evidence="2 3">
    <name type="scientific">Neolewinella lacunae</name>
    <dbReference type="NCBI Taxonomy" id="1517758"/>
    <lineage>
        <taxon>Bacteria</taxon>
        <taxon>Pseudomonadati</taxon>
        <taxon>Bacteroidota</taxon>
        <taxon>Saprospiria</taxon>
        <taxon>Saprospirales</taxon>
        <taxon>Lewinellaceae</taxon>
        <taxon>Neolewinella</taxon>
    </lineage>
</organism>
<feature type="transmembrane region" description="Helical" evidence="1">
    <location>
        <begin position="159"/>
        <end position="177"/>
    </location>
</feature>